<evidence type="ECO:0000313" key="3">
    <source>
        <dbReference type="Proteomes" id="UP000811609"/>
    </source>
</evidence>
<keyword evidence="1" id="KW-0472">Membrane</keyword>
<reference evidence="2" key="1">
    <citation type="submission" date="2020-12" db="EMBL/GenBank/DDBJ databases">
        <title>WGS assembly of Carya illinoinensis cv. Pawnee.</title>
        <authorList>
            <person name="Platts A."/>
            <person name="Shu S."/>
            <person name="Wright S."/>
            <person name="Barry K."/>
            <person name="Edger P."/>
            <person name="Pires J.C."/>
            <person name="Schmutz J."/>
        </authorList>
    </citation>
    <scope>NUCLEOTIDE SEQUENCE</scope>
    <source>
        <tissue evidence="2">Leaf</tissue>
    </source>
</reference>
<proteinExistence type="predicted"/>
<keyword evidence="3" id="KW-1185">Reference proteome</keyword>
<dbReference type="OrthoDB" id="2016101at2759"/>
<organism evidence="2 3">
    <name type="scientific">Carya illinoinensis</name>
    <name type="common">Pecan</name>
    <dbReference type="NCBI Taxonomy" id="32201"/>
    <lineage>
        <taxon>Eukaryota</taxon>
        <taxon>Viridiplantae</taxon>
        <taxon>Streptophyta</taxon>
        <taxon>Embryophyta</taxon>
        <taxon>Tracheophyta</taxon>
        <taxon>Spermatophyta</taxon>
        <taxon>Magnoliopsida</taxon>
        <taxon>eudicotyledons</taxon>
        <taxon>Gunneridae</taxon>
        <taxon>Pentapetalae</taxon>
        <taxon>rosids</taxon>
        <taxon>fabids</taxon>
        <taxon>Fagales</taxon>
        <taxon>Juglandaceae</taxon>
        <taxon>Carya</taxon>
    </lineage>
</organism>
<feature type="transmembrane region" description="Helical" evidence="1">
    <location>
        <begin position="274"/>
        <end position="297"/>
    </location>
</feature>
<keyword evidence="1" id="KW-0812">Transmembrane</keyword>
<dbReference type="PANTHER" id="PTHR42938:SF19">
    <property type="entry name" value="OS08G0151600 PROTEIN"/>
    <property type="match status" value="1"/>
</dbReference>
<sequence length="309" mass="34161">MDNLDDESSTEISNSYGFSNGPYMNHSALFETRLFYVRIAPCVINSVPSHLTLRHLRREIGISLEINNSRVPASESPSLTLRRDRLDKESSEVTYVSTDTVRVAGGVEFEVYENQDLILCGSLERMESDWGNGCAGLDNNARTGWSMDCYMSASIGSGSSAFFQPKLGVSSPSFEVYIAGCCSGVPVILTKTIQISPRRKAVRHSFLDAIPEDEEMGKEQRNANGLVRHRKGQIMDSDVEDSESDGKIGHGFYPEDMYYGEDGQLSWFNAGVRVGVGIGLGMCLGIGVGVGLLMRSYQTTTRNFRRRFI</sequence>
<evidence type="ECO:0000313" key="2">
    <source>
        <dbReference type="EMBL" id="KAG6666947.1"/>
    </source>
</evidence>
<evidence type="ECO:0000256" key="1">
    <source>
        <dbReference type="SAM" id="Phobius"/>
    </source>
</evidence>
<name>A0A8T1RIP9_CARIL</name>
<evidence type="ECO:0008006" key="4">
    <source>
        <dbReference type="Google" id="ProtNLM"/>
    </source>
</evidence>
<protein>
    <recommendedName>
        <fullName evidence="4">Erythronate-4-phosphate dehydrogenase family protein</fullName>
    </recommendedName>
</protein>
<dbReference type="GO" id="GO:0004617">
    <property type="term" value="F:phosphoglycerate dehydrogenase activity"/>
    <property type="evidence" value="ECO:0007669"/>
    <property type="project" value="TreeGrafter"/>
</dbReference>
<comment type="caution">
    <text evidence="2">The sequence shown here is derived from an EMBL/GenBank/DDBJ whole genome shotgun (WGS) entry which is preliminary data.</text>
</comment>
<dbReference type="AlphaFoldDB" id="A0A8T1RIP9"/>
<dbReference type="EMBL" id="CM031809">
    <property type="protein sequence ID" value="KAG6666947.1"/>
    <property type="molecule type" value="Genomic_DNA"/>
</dbReference>
<accession>A0A8T1RIP9</accession>
<dbReference type="PANTHER" id="PTHR42938">
    <property type="entry name" value="FORMATE DEHYDROGENASE 1"/>
    <property type="match status" value="1"/>
</dbReference>
<keyword evidence="1" id="KW-1133">Transmembrane helix</keyword>
<dbReference type="Proteomes" id="UP000811609">
    <property type="component" value="Chromosome 1"/>
</dbReference>
<gene>
    <name evidence="2" type="ORF">CIPAW_01G066000</name>
</gene>